<dbReference type="AlphaFoldDB" id="A0A167WI34"/>
<dbReference type="SUPFAM" id="SSF81383">
    <property type="entry name" value="F-box domain"/>
    <property type="match status" value="1"/>
</dbReference>
<proteinExistence type="predicted"/>
<dbReference type="InterPro" id="IPR001810">
    <property type="entry name" value="F-box_dom"/>
</dbReference>
<dbReference type="EMBL" id="KV417803">
    <property type="protein sequence ID" value="KZP06125.1"/>
    <property type="molecule type" value="Genomic_DNA"/>
</dbReference>
<feature type="non-terminal residue" evidence="2">
    <location>
        <position position="63"/>
    </location>
</feature>
<feature type="domain" description="F-box" evidence="1">
    <location>
        <begin position="16"/>
        <end position="63"/>
    </location>
</feature>
<name>A0A167WI34_9AGAM</name>
<dbReference type="OrthoDB" id="3365698at2759"/>
<reference evidence="2 3" key="1">
    <citation type="journal article" date="2016" name="Mol. Biol. Evol.">
        <title>Comparative Genomics of Early-Diverging Mushroom-Forming Fungi Provides Insights into the Origins of Lignocellulose Decay Capabilities.</title>
        <authorList>
            <person name="Nagy L.G."/>
            <person name="Riley R."/>
            <person name="Tritt A."/>
            <person name="Adam C."/>
            <person name="Daum C."/>
            <person name="Floudas D."/>
            <person name="Sun H."/>
            <person name="Yadav J.S."/>
            <person name="Pangilinan J."/>
            <person name="Larsson K.H."/>
            <person name="Matsuura K."/>
            <person name="Barry K."/>
            <person name="Labutti K."/>
            <person name="Kuo R."/>
            <person name="Ohm R.A."/>
            <person name="Bhattacharya S.S."/>
            <person name="Shirouzu T."/>
            <person name="Yoshinaga Y."/>
            <person name="Martin F.M."/>
            <person name="Grigoriev I.V."/>
            <person name="Hibbett D.S."/>
        </authorList>
    </citation>
    <scope>NUCLEOTIDE SEQUENCE [LARGE SCALE GENOMIC DNA]</scope>
    <source>
        <strain evidence="2 3">CBS 109695</strain>
    </source>
</reference>
<evidence type="ECO:0000259" key="1">
    <source>
        <dbReference type="PROSITE" id="PS50181"/>
    </source>
</evidence>
<dbReference type="Proteomes" id="UP000076532">
    <property type="component" value="Unassembled WGS sequence"/>
</dbReference>
<accession>A0A167WI34</accession>
<evidence type="ECO:0000313" key="3">
    <source>
        <dbReference type="Proteomes" id="UP000076532"/>
    </source>
</evidence>
<keyword evidence="3" id="KW-1185">Reference proteome</keyword>
<organism evidence="2 3">
    <name type="scientific">Athelia psychrophila</name>
    <dbReference type="NCBI Taxonomy" id="1759441"/>
    <lineage>
        <taxon>Eukaryota</taxon>
        <taxon>Fungi</taxon>
        <taxon>Dikarya</taxon>
        <taxon>Basidiomycota</taxon>
        <taxon>Agaricomycotina</taxon>
        <taxon>Agaricomycetes</taxon>
        <taxon>Agaricomycetidae</taxon>
        <taxon>Atheliales</taxon>
        <taxon>Atheliaceae</taxon>
        <taxon>Athelia</taxon>
    </lineage>
</organism>
<sequence>KRSEAQSFARAQQTLVAPIRQMPAEIITDIFLHCIEDSLAHPILLASICSRWRAIVLASPRLW</sequence>
<dbReference type="InterPro" id="IPR036047">
    <property type="entry name" value="F-box-like_dom_sf"/>
</dbReference>
<protein>
    <recommendedName>
        <fullName evidence="1">F-box domain-containing protein</fullName>
    </recommendedName>
</protein>
<gene>
    <name evidence="2" type="ORF">FIBSPDRAFT_705957</name>
</gene>
<dbReference type="PROSITE" id="PS50181">
    <property type="entry name" value="FBOX"/>
    <property type="match status" value="1"/>
</dbReference>
<feature type="non-terminal residue" evidence="2">
    <location>
        <position position="1"/>
    </location>
</feature>
<evidence type="ECO:0000313" key="2">
    <source>
        <dbReference type="EMBL" id="KZP06125.1"/>
    </source>
</evidence>